<accession>A0A914RB14</accession>
<dbReference type="WBParaSite" id="PEQ_0000368301-mRNA-1">
    <property type="protein sequence ID" value="PEQ_0000368301-mRNA-1"/>
    <property type="gene ID" value="PEQ_0000368301"/>
</dbReference>
<proteinExistence type="predicted"/>
<evidence type="ECO:0000313" key="1">
    <source>
        <dbReference type="Proteomes" id="UP000887564"/>
    </source>
</evidence>
<dbReference type="Proteomes" id="UP000887564">
    <property type="component" value="Unplaced"/>
</dbReference>
<keyword evidence="1" id="KW-1185">Reference proteome</keyword>
<evidence type="ECO:0000313" key="2">
    <source>
        <dbReference type="WBParaSite" id="PEQ_0000368301-mRNA-1"/>
    </source>
</evidence>
<organism evidence="1 2">
    <name type="scientific">Parascaris equorum</name>
    <name type="common">Equine roundworm</name>
    <dbReference type="NCBI Taxonomy" id="6256"/>
    <lineage>
        <taxon>Eukaryota</taxon>
        <taxon>Metazoa</taxon>
        <taxon>Ecdysozoa</taxon>
        <taxon>Nematoda</taxon>
        <taxon>Chromadorea</taxon>
        <taxon>Rhabditida</taxon>
        <taxon>Spirurina</taxon>
        <taxon>Ascaridomorpha</taxon>
        <taxon>Ascaridoidea</taxon>
        <taxon>Ascarididae</taxon>
        <taxon>Parascaris</taxon>
    </lineage>
</organism>
<protein>
    <submittedName>
        <fullName evidence="2">Uncharacterized protein</fullName>
    </submittedName>
</protein>
<sequence>MGRNENCVVSKPRIKDYIRTIHLDGNRLLSRGDPFSGHHFACKPIFDVPHTDDDNASNDFQRYKLRRMFKSN</sequence>
<name>A0A914RB14_PAREQ</name>
<reference evidence="2" key="1">
    <citation type="submission" date="2022-11" db="UniProtKB">
        <authorList>
            <consortium name="WormBaseParasite"/>
        </authorList>
    </citation>
    <scope>IDENTIFICATION</scope>
</reference>
<dbReference type="AlphaFoldDB" id="A0A914RB14"/>